<dbReference type="Pfam" id="PF01796">
    <property type="entry name" value="OB_ChsH2_C"/>
    <property type="match status" value="1"/>
</dbReference>
<dbReference type="EMBL" id="JAQGLA010000002">
    <property type="protein sequence ID" value="MDA3624082.1"/>
    <property type="molecule type" value="Genomic_DNA"/>
</dbReference>
<name>A0ABT4UQR5_9PSEU</name>
<gene>
    <name evidence="3" type="ORF">OU415_01460</name>
</gene>
<dbReference type="Proteomes" id="UP001210380">
    <property type="component" value="Unassembled WGS sequence"/>
</dbReference>
<sequence length="143" mass="16014">MGETTTLHDWPQPYRLLDAQPYWHALSGEDLAFQHCADCAQAVWPAHSHCPGCSSTALTWKRSNGRGTIYSHSTIMRGPTPVWASIVPYTVGFVHLEEDYFLFAQIDGDPEEIEIGRAVAVRYVQRGEQKLPVFALVDDGPEQ</sequence>
<dbReference type="Pfam" id="PF12172">
    <property type="entry name" value="zf-ChsH2"/>
    <property type="match status" value="1"/>
</dbReference>
<dbReference type="PANTHER" id="PTHR34075:SF5">
    <property type="entry name" value="BLR3430 PROTEIN"/>
    <property type="match status" value="1"/>
</dbReference>
<dbReference type="InterPro" id="IPR052513">
    <property type="entry name" value="Thioester_dehydratase-like"/>
</dbReference>
<dbReference type="PANTHER" id="PTHR34075">
    <property type="entry name" value="BLR3430 PROTEIN"/>
    <property type="match status" value="1"/>
</dbReference>
<keyword evidence="4" id="KW-1185">Reference proteome</keyword>
<feature type="domain" description="ChsH2 C-terminal OB-fold" evidence="1">
    <location>
        <begin position="60"/>
        <end position="123"/>
    </location>
</feature>
<organism evidence="3 4">
    <name type="scientific">Saccharopolyspora oryzae</name>
    <dbReference type="NCBI Taxonomy" id="2997343"/>
    <lineage>
        <taxon>Bacteria</taxon>
        <taxon>Bacillati</taxon>
        <taxon>Actinomycetota</taxon>
        <taxon>Actinomycetes</taxon>
        <taxon>Pseudonocardiales</taxon>
        <taxon>Pseudonocardiaceae</taxon>
        <taxon>Saccharopolyspora</taxon>
    </lineage>
</organism>
<comment type="caution">
    <text evidence="3">The sequence shown here is derived from an EMBL/GenBank/DDBJ whole genome shotgun (WGS) entry which is preliminary data.</text>
</comment>
<protein>
    <submittedName>
        <fullName evidence="3">OB-fold domain-containing protein</fullName>
    </submittedName>
</protein>
<dbReference type="Gene3D" id="6.10.30.10">
    <property type="match status" value="1"/>
</dbReference>
<dbReference type="SUPFAM" id="SSF50249">
    <property type="entry name" value="Nucleic acid-binding proteins"/>
    <property type="match status" value="1"/>
</dbReference>
<evidence type="ECO:0000259" key="2">
    <source>
        <dbReference type="Pfam" id="PF12172"/>
    </source>
</evidence>
<accession>A0ABT4UQR5</accession>
<reference evidence="3 4" key="1">
    <citation type="submission" date="2022-11" db="EMBL/GenBank/DDBJ databases">
        <title>Draft genome sequence of Saccharopolyspora sp. WRP15-2 isolated from rhizosphere soils of wild rice in Thailand.</title>
        <authorList>
            <person name="Duangmal K."/>
            <person name="Kammanee S."/>
            <person name="Muangham S."/>
        </authorList>
    </citation>
    <scope>NUCLEOTIDE SEQUENCE [LARGE SCALE GENOMIC DNA]</scope>
    <source>
        <strain evidence="3 4">WRP15-2</strain>
    </source>
</reference>
<evidence type="ECO:0000259" key="1">
    <source>
        <dbReference type="Pfam" id="PF01796"/>
    </source>
</evidence>
<evidence type="ECO:0000313" key="4">
    <source>
        <dbReference type="Proteomes" id="UP001210380"/>
    </source>
</evidence>
<dbReference type="InterPro" id="IPR012340">
    <property type="entry name" value="NA-bd_OB-fold"/>
</dbReference>
<dbReference type="InterPro" id="IPR022002">
    <property type="entry name" value="ChsH2_Znr"/>
</dbReference>
<evidence type="ECO:0000313" key="3">
    <source>
        <dbReference type="EMBL" id="MDA3624082.1"/>
    </source>
</evidence>
<dbReference type="RefSeq" id="WP_270946650.1">
    <property type="nucleotide sequence ID" value="NZ_JAQGLA010000002.1"/>
</dbReference>
<dbReference type="InterPro" id="IPR002878">
    <property type="entry name" value="ChsH2_C"/>
</dbReference>
<proteinExistence type="predicted"/>
<feature type="domain" description="ChsH2 rubredoxin-like zinc ribbon" evidence="2">
    <location>
        <begin position="23"/>
        <end position="58"/>
    </location>
</feature>